<dbReference type="GO" id="GO:0004725">
    <property type="term" value="F:protein tyrosine phosphatase activity"/>
    <property type="evidence" value="ECO:0007669"/>
    <property type="project" value="InterPro"/>
</dbReference>
<evidence type="ECO:0000256" key="1">
    <source>
        <dbReference type="ARBA" id="ARBA00022794"/>
    </source>
</evidence>
<comment type="function">
    <text evidence="4">May play roles in cilia formation and/or maintenance.</text>
</comment>
<feature type="compositionally biased region" description="Polar residues" evidence="8">
    <location>
        <begin position="557"/>
        <end position="572"/>
    </location>
</feature>
<evidence type="ECO:0000256" key="6">
    <source>
        <dbReference type="ARBA" id="ARBA00072096"/>
    </source>
</evidence>
<evidence type="ECO:0000313" key="12">
    <source>
        <dbReference type="EMBL" id="KAF3860651.1"/>
    </source>
</evidence>
<dbReference type="Pfam" id="PF00782">
    <property type="entry name" value="DSPc"/>
    <property type="match status" value="1"/>
</dbReference>
<feature type="domain" description="Tyrosine specific protein phosphatases" evidence="10">
    <location>
        <begin position="282"/>
        <end position="349"/>
    </location>
</feature>
<keyword evidence="13" id="KW-1185">Reference proteome</keyword>
<dbReference type="GO" id="GO:0060271">
    <property type="term" value="P:cilium assembly"/>
    <property type="evidence" value="ECO:0007669"/>
    <property type="project" value="InterPro"/>
</dbReference>
<dbReference type="FunFam" id="3.90.190.10:FF:000027">
    <property type="entry name" value="Protein tyrosine phosphatase domain containing 1"/>
    <property type="match status" value="1"/>
</dbReference>
<dbReference type="PROSITE" id="PS50056">
    <property type="entry name" value="TYR_PHOSPHATASE_2"/>
    <property type="match status" value="1"/>
</dbReference>
<sequence>TASPYSAAWIFSFVVSLSSRERRSTSARSSSIASGSPSLPRTWSVPVMINQPADLRQGGCWGVFKRYRKGEDNVSAVEIDVREVGNCSCEPFVFVDGGCKHLVSLTTVRAPRAKYTIVGEAIRYVVPGHMQCSIGCGGPACKYDNPNYWSDNKQAITGLYSSWITDHLLAMSRPSTEIIKKYHIINQFRRYRQFFFQQLPDYEHTAPEETIIMHFSCLCLCVSVSRDGIKTVINLQIPGEHASCGNPLEPESGFSYRPEVFMENNIYFYNFGWSDYGVANLTTMLDIVKVMAFALQEGKIAIHCHAGLGRTGVLIACFLAYATRMTANQAILFVRAKRPNSIQTRGQLGCVRDFVQFLAPLRSVFSCAEPRFNPVTLSQYLNRQRHILHGHERKELRHLPKIVRLVSRLLLDIAENRQVIEEDILVAPDVEDIEMTLSVIEKMGPEYFLKEPRLPGAPTLPRHFHEPPIFYHRKSLSYSESDLTRLGSQLHLLTTTKPLGPMSHSNVEMSFSPPDQAIHIKGCNSNMSDFSHGSTGSLWQIKNSENQKDGSRLLQKPPQSTIQRTGSVGNNDSTKKGSFLSRWKDEQRDGVVMNGMKHGDRREEEVSEVPFITLQSELSPEARRLLVAQALAVDFCLDGGEEHKSSILAWQAELNLGGGWERLCMERDPFILTGLMWAWLVQLKEPVISIQEAKALDPNNTDTQTVLNTLDKACLQTLTCILDCMAHMQQIPEEVENAFLNRTIKAFTWMRNISEDDSKVYESMIAVLRCVLEDMRRIAKEQEEMQAMSPMFSYT</sequence>
<evidence type="ECO:0000256" key="5">
    <source>
        <dbReference type="ARBA" id="ARBA00060867"/>
    </source>
</evidence>
<keyword evidence="2" id="KW-0378">Hydrolase</keyword>
<name>A0A7J5ZHN2_DISMA</name>
<dbReference type="InterPro" id="IPR016130">
    <property type="entry name" value="Tyr_Pase_AS"/>
</dbReference>
<dbReference type="EMBL" id="JAAKFY010000002">
    <property type="protein sequence ID" value="KAF3860651.1"/>
    <property type="molecule type" value="Genomic_DNA"/>
</dbReference>
<dbReference type="GO" id="GO:0008270">
    <property type="term" value="F:zinc ion binding"/>
    <property type="evidence" value="ECO:0007669"/>
    <property type="project" value="UniProtKB-KW"/>
</dbReference>
<dbReference type="InterPro" id="IPR049573">
    <property type="entry name" value="PTPDC1_PTP"/>
</dbReference>
<evidence type="ECO:0000259" key="11">
    <source>
        <dbReference type="PROSITE" id="PS50966"/>
    </source>
</evidence>
<keyword evidence="7" id="KW-0863">Zinc-finger</keyword>
<gene>
    <name evidence="12" type="ORF">F7725_000906</name>
</gene>
<evidence type="ECO:0000313" key="13">
    <source>
        <dbReference type="Proteomes" id="UP000518266"/>
    </source>
</evidence>
<dbReference type="SMART" id="SM00195">
    <property type="entry name" value="DSPc"/>
    <property type="match status" value="1"/>
</dbReference>
<dbReference type="InterPro" id="IPR029021">
    <property type="entry name" value="Prot-tyrosine_phosphatase-like"/>
</dbReference>
<dbReference type="Gene3D" id="3.90.190.10">
    <property type="entry name" value="Protein tyrosine phosphatase superfamily"/>
    <property type="match status" value="1"/>
</dbReference>
<evidence type="ECO:0000259" key="10">
    <source>
        <dbReference type="PROSITE" id="PS50056"/>
    </source>
</evidence>
<comment type="caution">
    <text evidence="12">The sequence shown here is derived from an EMBL/GenBank/DDBJ whole genome shotgun (WGS) entry which is preliminary data.</text>
</comment>
<proteinExistence type="inferred from homology"/>
<protein>
    <recommendedName>
        <fullName evidence="6">Protein tyrosine phosphatase domain-containing protein 1</fullName>
    </recommendedName>
</protein>
<comment type="similarity">
    <text evidence="5">Belongs to the protein-tyrosine phosphatase family. Non-receptor class PTPDC1 subfamily.</text>
</comment>
<reference evidence="12 13" key="1">
    <citation type="submission" date="2020-03" db="EMBL/GenBank/DDBJ databases">
        <title>Dissostichus mawsoni Genome sequencing and assembly.</title>
        <authorList>
            <person name="Park H."/>
        </authorList>
    </citation>
    <scope>NUCLEOTIDE SEQUENCE [LARGE SCALE GENOMIC DNA]</scope>
    <source>
        <strain evidence="12">DM0001</strain>
        <tissue evidence="12">Muscle</tissue>
    </source>
</reference>
<feature type="non-terminal residue" evidence="12">
    <location>
        <position position="1"/>
    </location>
</feature>
<dbReference type="InterPro" id="IPR050561">
    <property type="entry name" value="PTP"/>
</dbReference>
<dbReference type="PANTHER" id="PTHR23339">
    <property type="entry name" value="TYROSINE SPECIFIC PROTEIN PHOSPHATASE AND DUAL SPECIFICITY PROTEIN PHOSPHATASE"/>
    <property type="match status" value="1"/>
</dbReference>
<evidence type="ECO:0000256" key="4">
    <source>
        <dbReference type="ARBA" id="ARBA00056295"/>
    </source>
</evidence>
<feature type="region of interest" description="Disordered" evidence="8">
    <location>
        <begin position="545"/>
        <end position="580"/>
    </location>
</feature>
<keyword evidence="3" id="KW-0904">Protein phosphatase</keyword>
<dbReference type="SUPFAM" id="SSF52799">
    <property type="entry name" value="(Phosphotyrosine protein) phosphatases II"/>
    <property type="match status" value="1"/>
</dbReference>
<dbReference type="PROSITE" id="PS50054">
    <property type="entry name" value="TYR_PHOSPHATASE_DUAL"/>
    <property type="match status" value="1"/>
</dbReference>
<evidence type="ECO:0000256" key="3">
    <source>
        <dbReference type="ARBA" id="ARBA00022912"/>
    </source>
</evidence>
<keyword evidence="7" id="KW-0862">Zinc</keyword>
<dbReference type="InterPro" id="IPR000387">
    <property type="entry name" value="Tyr_Pase_dom"/>
</dbReference>
<dbReference type="InterPro" id="IPR020422">
    <property type="entry name" value="TYR_PHOSPHATASE_DUAL_dom"/>
</dbReference>
<evidence type="ECO:0000256" key="2">
    <source>
        <dbReference type="ARBA" id="ARBA00022801"/>
    </source>
</evidence>
<dbReference type="SMART" id="SM00404">
    <property type="entry name" value="PTPc_motif"/>
    <property type="match status" value="1"/>
</dbReference>
<dbReference type="Proteomes" id="UP000518266">
    <property type="component" value="Unassembled WGS sequence"/>
</dbReference>
<dbReference type="PROSITE" id="PS00383">
    <property type="entry name" value="TYR_PHOSPHATASE_1"/>
    <property type="match status" value="1"/>
</dbReference>
<dbReference type="OrthoDB" id="542013at2759"/>
<dbReference type="InterPro" id="IPR007527">
    <property type="entry name" value="Znf_SWIM"/>
</dbReference>
<keyword evidence="7" id="KW-0479">Metal-binding</keyword>
<accession>A0A7J5ZHN2</accession>
<evidence type="ECO:0000259" key="9">
    <source>
        <dbReference type="PROSITE" id="PS50054"/>
    </source>
</evidence>
<feature type="domain" description="Tyrosine-protein phosphatase" evidence="9">
    <location>
        <begin position="187"/>
        <end position="363"/>
    </location>
</feature>
<feature type="domain" description="SWIM-type" evidence="11">
    <location>
        <begin position="75"/>
        <end position="110"/>
    </location>
</feature>
<dbReference type="InterPro" id="IPR003595">
    <property type="entry name" value="Tyr_Pase_cat"/>
</dbReference>
<dbReference type="PROSITE" id="PS50966">
    <property type="entry name" value="ZF_SWIM"/>
    <property type="match status" value="1"/>
</dbReference>
<evidence type="ECO:0000256" key="8">
    <source>
        <dbReference type="SAM" id="MobiDB-lite"/>
    </source>
</evidence>
<dbReference type="AlphaFoldDB" id="A0A7J5ZHN2"/>
<evidence type="ECO:0000256" key="7">
    <source>
        <dbReference type="PROSITE-ProRule" id="PRU00325"/>
    </source>
</evidence>
<dbReference type="InterPro" id="IPR000340">
    <property type="entry name" value="Dual-sp_phosphatase_cat-dom"/>
</dbReference>
<organism evidence="12 13">
    <name type="scientific">Dissostichus mawsoni</name>
    <name type="common">Antarctic cod</name>
    <dbReference type="NCBI Taxonomy" id="36200"/>
    <lineage>
        <taxon>Eukaryota</taxon>
        <taxon>Metazoa</taxon>
        <taxon>Chordata</taxon>
        <taxon>Craniata</taxon>
        <taxon>Vertebrata</taxon>
        <taxon>Euteleostomi</taxon>
        <taxon>Actinopterygii</taxon>
        <taxon>Neopterygii</taxon>
        <taxon>Teleostei</taxon>
        <taxon>Neoteleostei</taxon>
        <taxon>Acanthomorphata</taxon>
        <taxon>Eupercaria</taxon>
        <taxon>Perciformes</taxon>
        <taxon>Notothenioidei</taxon>
        <taxon>Nototheniidae</taxon>
        <taxon>Dissostichus</taxon>
    </lineage>
</organism>
<dbReference type="CDD" id="cd14506">
    <property type="entry name" value="PTP_PTPDC1"/>
    <property type="match status" value="1"/>
</dbReference>
<keyword evidence="1" id="KW-0970">Cilium biogenesis/degradation</keyword>